<feature type="transmembrane region" description="Helical" evidence="10">
    <location>
        <begin position="126"/>
        <end position="146"/>
    </location>
</feature>
<comment type="subcellular location">
    <subcellularLocation>
        <location evidence="1">Membrane</location>
        <topology evidence="1">Multi-pass membrane protein</topology>
    </subcellularLocation>
</comment>
<keyword evidence="7" id="KW-0560">Oxidoreductase</keyword>
<protein>
    <recommendedName>
        <fullName evidence="11">FAD-binding FR-type domain-containing protein</fullName>
    </recommendedName>
</protein>
<dbReference type="GO" id="GO:0006879">
    <property type="term" value="P:intracellular iron ion homeostasis"/>
    <property type="evidence" value="ECO:0007669"/>
    <property type="project" value="TreeGrafter"/>
</dbReference>
<dbReference type="PANTHER" id="PTHR32361">
    <property type="entry name" value="FERRIC/CUPRIC REDUCTASE TRANSMEMBRANE COMPONENT"/>
    <property type="match status" value="1"/>
</dbReference>
<dbReference type="AlphaFoldDB" id="A0A9P4TYI0"/>
<evidence type="ECO:0000256" key="8">
    <source>
        <dbReference type="ARBA" id="ARBA00023065"/>
    </source>
</evidence>
<keyword evidence="6 10" id="KW-1133">Transmembrane helix</keyword>
<dbReference type="GO" id="GO:0006826">
    <property type="term" value="P:iron ion transport"/>
    <property type="evidence" value="ECO:0007669"/>
    <property type="project" value="TreeGrafter"/>
</dbReference>
<accession>A0A9P4TYI0</accession>
<dbReference type="Pfam" id="PF08030">
    <property type="entry name" value="NAD_binding_6"/>
    <property type="match status" value="1"/>
</dbReference>
<comment type="similarity">
    <text evidence="2">Belongs to the ferric reductase (FRE) family.</text>
</comment>
<keyword evidence="4 10" id="KW-0812">Transmembrane</keyword>
<evidence type="ECO:0000256" key="10">
    <source>
        <dbReference type="SAM" id="Phobius"/>
    </source>
</evidence>
<dbReference type="InterPro" id="IPR013121">
    <property type="entry name" value="Fe_red_NAD-bd_6"/>
</dbReference>
<evidence type="ECO:0000259" key="11">
    <source>
        <dbReference type="PROSITE" id="PS51384"/>
    </source>
</evidence>
<evidence type="ECO:0000256" key="9">
    <source>
        <dbReference type="ARBA" id="ARBA00023136"/>
    </source>
</evidence>
<dbReference type="InterPro" id="IPR051410">
    <property type="entry name" value="Ferric/Cupric_Reductase"/>
</dbReference>
<keyword evidence="9 10" id="KW-0472">Membrane</keyword>
<dbReference type="SFLD" id="SFLDG01168">
    <property type="entry name" value="Ferric_reductase_subgroup_(FRE"/>
    <property type="match status" value="1"/>
</dbReference>
<sequence>MGHIQDEHNAKSLEPHWGYSSRVVPCVVDKGSCEYLSAVYWMHDVSMLYAFIFWAVVGCILAIWLALRLLGPRLRTTKSKQEMESGALQKQPFFRRLYNSCATFRRHWLLPETLPSIFGHVSRLQVTVLAVLLGYLLIFSFVGVVYKTWVTPIKGTTLHNTRTGIGPWGDRVGALAYALTPFTVALSTRESILSLITGVPYQHFNFLHRWTGRVIYIQSVLHTIAWTVVEAKLYQPQPKVYRGFIQQQYMVFGCVALLFISFLYIFSLRSVIKLTGYEFFRKSHYIVALLYIAACWGHWTRLACWMIASFGLFGIDRAMRLVRTFLIHTGRKNGHKGIGFRSAQSKVTVFPDPEAAVVRVDFDFEHSSWQVGQHYFLCFPALSVWQSHPMTPASLPHSGTIQHHTYIIKARKGQTKQLAELASTSIDTKDFTTPVILTGAYGNGVLGSASELVNVMAVAGGTGISFALPVVMAALRRAENLGAGAVELVWVIRKTQNVEWILPELAELRKVVRHRKVDFRVRLFITRDTRPANASSIRSEESSPDPEKLPITTQVTSQHESSILETVGELDGFSTEWLSDHHPHFDSAEGLGIIESWLDRSALGGRNMVFGSGVSKMGTDLRLAVAAENRAFRVWKGQGRYDVEFLWDERG</sequence>
<keyword evidence="13" id="KW-1185">Reference proteome</keyword>
<evidence type="ECO:0000256" key="4">
    <source>
        <dbReference type="ARBA" id="ARBA00022692"/>
    </source>
</evidence>
<dbReference type="InterPro" id="IPR013130">
    <property type="entry name" value="Fe3_Rdtase_TM_dom"/>
</dbReference>
<feature type="domain" description="FAD-binding FR-type" evidence="11">
    <location>
        <begin position="314"/>
        <end position="447"/>
    </location>
</feature>
<dbReference type="OrthoDB" id="167398at2759"/>
<reference evidence="12" key="1">
    <citation type="journal article" date="2020" name="Stud. Mycol.">
        <title>101 Dothideomycetes genomes: a test case for predicting lifestyles and emergence of pathogens.</title>
        <authorList>
            <person name="Haridas S."/>
            <person name="Albert R."/>
            <person name="Binder M."/>
            <person name="Bloem J."/>
            <person name="Labutti K."/>
            <person name="Salamov A."/>
            <person name="Andreopoulos B."/>
            <person name="Baker S."/>
            <person name="Barry K."/>
            <person name="Bills G."/>
            <person name="Bluhm B."/>
            <person name="Cannon C."/>
            <person name="Castanera R."/>
            <person name="Culley D."/>
            <person name="Daum C."/>
            <person name="Ezra D."/>
            <person name="Gonzalez J."/>
            <person name="Henrissat B."/>
            <person name="Kuo A."/>
            <person name="Liang C."/>
            <person name="Lipzen A."/>
            <person name="Lutzoni F."/>
            <person name="Magnuson J."/>
            <person name="Mondo S."/>
            <person name="Nolan M."/>
            <person name="Ohm R."/>
            <person name="Pangilinan J."/>
            <person name="Park H.-J."/>
            <person name="Ramirez L."/>
            <person name="Alfaro M."/>
            <person name="Sun H."/>
            <person name="Tritt A."/>
            <person name="Yoshinaga Y."/>
            <person name="Zwiers L.-H."/>
            <person name="Turgeon B."/>
            <person name="Goodwin S."/>
            <person name="Spatafora J."/>
            <person name="Crous P."/>
            <person name="Grigoriev I."/>
        </authorList>
    </citation>
    <scope>NUCLEOTIDE SEQUENCE</scope>
    <source>
        <strain evidence="12">CBS 130266</strain>
    </source>
</reference>
<name>A0A9P4TYI0_9PEZI</name>
<evidence type="ECO:0000256" key="7">
    <source>
        <dbReference type="ARBA" id="ARBA00023002"/>
    </source>
</evidence>
<evidence type="ECO:0000256" key="1">
    <source>
        <dbReference type="ARBA" id="ARBA00004141"/>
    </source>
</evidence>
<dbReference type="GO" id="GO:0005886">
    <property type="term" value="C:plasma membrane"/>
    <property type="evidence" value="ECO:0007669"/>
    <property type="project" value="TreeGrafter"/>
</dbReference>
<proteinExistence type="inferred from homology"/>
<dbReference type="InterPro" id="IPR013112">
    <property type="entry name" value="FAD-bd_8"/>
</dbReference>
<feature type="transmembrane region" description="Helical" evidence="10">
    <location>
        <begin position="47"/>
        <end position="70"/>
    </location>
</feature>
<dbReference type="SUPFAM" id="SSF52343">
    <property type="entry name" value="Ferredoxin reductase-like, C-terminal NADP-linked domain"/>
    <property type="match status" value="1"/>
</dbReference>
<evidence type="ECO:0000313" key="13">
    <source>
        <dbReference type="Proteomes" id="UP000800235"/>
    </source>
</evidence>
<dbReference type="PROSITE" id="PS51384">
    <property type="entry name" value="FAD_FR"/>
    <property type="match status" value="1"/>
</dbReference>
<dbReference type="PANTHER" id="PTHR32361:SF3">
    <property type="entry name" value="REDUCTASE, PUTATIVE (AFU_ORTHOLOGUE AFUA_6G13750)-RELATED"/>
    <property type="match status" value="1"/>
</dbReference>
<keyword evidence="3" id="KW-0813">Transport</keyword>
<dbReference type="GO" id="GO:0000293">
    <property type="term" value="F:ferric-chelate reductase activity"/>
    <property type="evidence" value="ECO:0007669"/>
    <property type="project" value="UniProtKB-ARBA"/>
</dbReference>
<feature type="transmembrane region" description="Helical" evidence="10">
    <location>
        <begin position="210"/>
        <end position="229"/>
    </location>
</feature>
<gene>
    <name evidence="12" type="ORF">EJ08DRAFT_188238</name>
</gene>
<dbReference type="CDD" id="cd06186">
    <property type="entry name" value="NOX_Duox_like_FAD_NADP"/>
    <property type="match status" value="1"/>
</dbReference>
<dbReference type="InterPro" id="IPR017927">
    <property type="entry name" value="FAD-bd_FR_type"/>
</dbReference>
<evidence type="ECO:0000256" key="5">
    <source>
        <dbReference type="ARBA" id="ARBA00022982"/>
    </source>
</evidence>
<dbReference type="Gene3D" id="3.40.50.80">
    <property type="entry name" value="Nucleotide-binding domain of ferredoxin-NADP reductase (FNR) module"/>
    <property type="match status" value="1"/>
</dbReference>
<dbReference type="Pfam" id="PF01794">
    <property type="entry name" value="Ferric_reduct"/>
    <property type="match status" value="1"/>
</dbReference>
<feature type="transmembrane region" description="Helical" evidence="10">
    <location>
        <begin position="249"/>
        <end position="266"/>
    </location>
</feature>
<evidence type="ECO:0000256" key="3">
    <source>
        <dbReference type="ARBA" id="ARBA00022448"/>
    </source>
</evidence>
<dbReference type="GO" id="GO:0015677">
    <property type="term" value="P:copper ion import"/>
    <property type="evidence" value="ECO:0007669"/>
    <property type="project" value="TreeGrafter"/>
</dbReference>
<dbReference type="InterPro" id="IPR039261">
    <property type="entry name" value="FNR_nucleotide-bd"/>
</dbReference>
<dbReference type="EMBL" id="MU007032">
    <property type="protein sequence ID" value="KAF2431449.1"/>
    <property type="molecule type" value="Genomic_DNA"/>
</dbReference>
<dbReference type="SFLD" id="SFLDS00052">
    <property type="entry name" value="Ferric_Reductase_Domain"/>
    <property type="match status" value="1"/>
</dbReference>
<organism evidence="12 13">
    <name type="scientific">Tothia fuscella</name>
    <dbReference type="NCBI Taxonomy" id="1048955"/>
    <lineage>
        <taxon>Eukaryota</taxon>
        <taxon>Fungi</taxon>
        <taxon>Dikarya</taxon>
        <taxon>Ascomycota</taxon>
        <taxon>Pezizomycotina</taxon>
        <taxon>Dothideomycetes</taxon>
        <taxon>Pleosporomycetidae</taxon>
        <taxon>Venturiales</taxon>
        <taxon>Cylindrosympodiaceae</taxon>
        <taxon>Tothia</taxon>
    </lineage>
</organism>
<evidence type="ECO:0000313" key="12">
    <source>
        <dbReference type="EMBL" id="KAF2431449.1"/>
    </source>
</evidence>
<comment type="caution">
    <text evidence="12">The sequence shown here is derived from an EMBL/GenBank/DDBJ whole genome shotgun (WGS) entry which is preliminary data.</text>
</comment>
<feature type="transmembrane region" description="Helical" evidence="10">
    <location>
        <begin position="286"/>
        <end position="313"/>
    </location>
</feature>
<keyword evidence="5" id="KW-0249">Electron transport</keyword>
<dbReference type="Proteomes" id="UP000800235">
    <property type="component" value="Unassembled WGS sequence"/>
</dbReference>
<evidence type="ECO:0000256" key="6">
    <source>
        <dbReference type="ARBA" id="ARBA00022989"/>
    </source>
</evidence>
<evidence type="ECO:0000256" key="2">
    <source>
        <dbReference type="ARBA" id="ARBA00006278"/>
    </source>
</evidence>
<keyword evidence="8" id="KW-0406">Ion transport</keyword>
<dbReference type="Pfam" id="PF08022">
    <property type="entry name" value="FAD_binding_8"/>
    <property type="match status" value="1"/>
</dbReference>